<proteinExistence type="inferred from homology"/>
<organism evidence="2 3">
    <name type="scientific">Marinobacterium mangrovicola</name>
    <dbReference type="NCBI Taxonomy" id="1476959"/>
    <lineage>
        <taxon>Bacteria</taxon>
        <taxon>Pseudomonadati</taxon>
        <taxon>Pseudomonadota</taxon>
        <taxon>Gammaproteobacteria</taxon>
        <taxon>Oceanospirillales</taxon>
        <taxon>Oceanospirillaceae</taxon>
        <taxon>Marinobacterium</taxon>
    </lineage>
</organism>
<dbReference type="AlphaFoldDB" id="A0A4R1GFD4"/>
<dbReference type="OrthoDB" id="6120729at2"/>
<dbReference type="Pfam" id="PF06794">
    <property type="entry name" value="UPF0270"/>
    <property type="match status" value="1"/>
</dbReference>
<evidence type="ECO:0000256" key="1">
    <source>
        <dbReference type="ARBA" id="ARBA00006450"/>
    </source>
</evidence>
<evidence type="ECO:0000313" key="3">
    <source>
        <dbReference type="Proteomes" id="UP000294546"/>
    </source>
</evidence>
<gene>
    <name evidence="2" type="ORF">CLV83_1964</name>
</gene>
<reference evidence="2 3" key="1">
    <citation type="submission" date="2019-03" db="EMBL/GenBank/DDBJ databases">
        <title>Genomic Encyclopedia of Archaeal and Bacterial Type Strains, Phase II (KMG-II): from individual species to whole genera.</title>
        <authorList>
            <person name="Goeker M."/>
        </authorList>
    </citation>
    <scope>NUCLEOTIDE SEQUENCE [LARGE SCALE GENOMIC DNA]</scope>
    <source>
        <strain evidence="2 3">DSM 27697</strain>
    </source>
</reference>
<dbReference type="RefSeq" id="WP_132291133.1">
    <property type="nucleotide sequence ID" value="NZ_SMFU01000008.1"/>
</dbReference>
<name>A0A4R1GFD4_9GAMM</name>
<evidence type="ECO:0000313" key="2">
    <source>
        <dbReference type="EMBL" id="TCK07107.1"/>
    </source>
</evidence>
<dbReference type="EMBL" id="SMFU01000008">
    <property type="protein sequence ID" value="TCK07107.1"/>
    <property type="molecule type" value="Genomic_DNA"/>
</dbReference>
<dbReference type="Gene3D" id="1.10.10.610">
    <property type="entry name" value="YehU-like"/>
    <property type="match status" value="1"/>
</dbReference>
<dbReference type="InterPro" id="IPR010648">
    <property type="entry name" value="UPF0270"/>
</dbReference>
<protein>
    <submittedName>
        <fullName evidence="2">Uncharacterized protein</fullName>
    </submittedName>
</protein>
<comment type="caution">
    <text evidence="2">The sequence shown here is derived from an EMBL/GenBank/DDBJ whole genome shotgun (WGS) entry which is preliminary data.</text>
</comment>
<comment type="similarity">
    <text evidence="1">Belongs to the UPF0270 family.</text>
</comment>
<dbReference type="InterPro" id="IPR036685">
    <property type="entry name" value="YehU-like_sf"/>
</dbReference>
<sequence>MILPWKELSDDALNGLIEEFVTRDGTDYGEQETPLARKVEQVKAKLRSGEVVLLFSESTGECSIVAKERL</sequence>
<accession>A0A4R1GFD4</accession>
<dbReference type="PIRSF" id="PIRSF006169">
    <property type="entry name" value="UCP006169"/>
    <property type="match status" value="1"/>
</dbReference>
<dbReference type="SUPFAM" id="SSF118001">
    <property type="entry name" value="YehU-like"/>
    <property type="match status" value="1"/>
</dbReference>
<keyword evidence="3" id="KW-1185">Reference proteome</keyword>
<dbReference type="Proteomes" id="UP000294546">
    <property type="component" value="Unassembled WGS sequence"/>
</dbReference>